<comment type="caution">
    <text evidence="1">The sequence shown here is derived from an EMBL/GenBank/DDBJ whole genome shotgun (WGS) entry which is preliminary data.</text>
</comment>
<organism evidence="1 2">
    <name type="scientific">Pararge aegeria aegeria</name>
    <dbReference type="NCBI Taxonomy" id="348720"/>
    <lineage>
        <taxon>Eukaryota</taxon>
        <taxon>Metazoa</taxon>
        <taxon>Ecdysozoa</taxon>
        <taxon>Arthropoda</taxon>
        <taxon>Hexapoda</taxon>
        <taxon>Insecta</taxon>
        <taxon>Pterygota</taxon>
        <taxon>Neoptera</taxon>
        <taxon>Endopterygota</taxon>
        <taxon>Lepidoptera</taxon>
        <taxon>Glossata</taxon>
        <taxon>Ditrysia</taxon>
        <taxon>Papilionoidea</taxon>
        <taxon>Nymphalidae</taxon>
        <taxon>Satyrinae</taxon>
        <taxon>Satyrini</taxon>
        <taxon>Parargina</taxon>
        <taxon>Pararge</taxon>
    </lineage>
</organism>
<evidence type="ECO:0000313" key="1">
    <source>
        <dbReference type="EMBL" id="CAH2266791.1"/>
    </source>
</evidence>
<proteinExistence type="predicted"/>
<accession>A0A8S4SKY3</accession>
<dbReference type="Proteomes" id="UP000838756">
    <property type="component" value="Unassembled WGS sequence"/>
</dbReference>
<protein>
    <submittedName>
        <fullName evidence="1">Jg18920 protein</fullName>
    </submittedName>
</protein>
<keyword evidence="2" id="KW-1185">Reference proteome</keyword>
<dbReference type="EMBL" id="CAKXAJ010026314">
    <property type="protein sequence ID" value="CAH2266791.1"/>
    <property type="molecule type" value="Genomic_DNA"/>
</dbReference>
<dbReference type="OrthoDB" id="5419617at2759"/>
<reference evidence="1" key="1">
    <citation type="submission" date="2022-03" db="EMBL/GenBank/DDBJ databases">
        <authorList>
            <person name="Lindestad O."/>
        </authorList>
    </citation>
    <scope>NUCLEOTIDE SEQUENCE</scope>
</reference>
<gene>
    <name evidence="1" type="primary">jg18920</name>
    <name evidence="1" type="ORF">PAEG_LOCUS25398</name>
</gene>
<dbReference type="AlphaFoldDB" id="A0A8S4SKY3"/>
<evidence type="ECO:0000313" key="2">
    <source>
        <dbReference type="Proteomes" id="UP000838756"/>
    </source>
</evidence>
<sequence>MIAQRVKARLHFRGAAFESQQVKENIVRKPTCLRVLHVLKGITDSGDMETEETLIHVMLQCNGVAEHSVAHLGSSATLHEALGDLGGLLSFWSELGWLE</sequence>
<name>A0A8S4SKY3_9NEOP</name>